<name>A0A2Z7ASH8_9LAMI</name>
<sequence>MVEDSDLSKSGSAGLLLLRRFVLYLFRRLWRAGRGSKEKLPCVVCYHLSRFSSAVQVACWVSVSSYIAVSDLVARDRLCGNCSSELCVVLVYQVSDLSAQDLVVVIVAHKVKLLHCIHELFMLSSDLVYPCLVVLICAYQVACFGGRAGYHGFSAGRRVDLAGNALGGG</sequence>
<dbReference type="AlphaFoldDB" id="A0A2Z7ASH8"/>
<accession>A0A2Z7ASH8</accession>
<proteinExistence type="predicted"/>
<gene>
    <name evidence="1" type="ORF">F511_16918</name>
</gene>
<keyword evidence="2" id="KW-1185">Reference proteome</keyword>
<dbReference type="Proteomes" id="UP000250235">
    <property type="component" value="Unassembled WGS sequence"/>
</dbReference>
<evidence type="ECO:0000313" key="1">
    <source>
        <dbReference type="EMBL" id="KZV24346.1"/>
    </source>
</evidence>
<reference evidence="1 2" key="1">
    <citation type="journal article" date="2015" name="Proc. Natl. Acad. Sci. U.S.A.">
        <title>The resurrection genome of Boea hygrometrica: A blueprint for survival of dehydration.</title>
        <authorList>
            <person name="Xiao L."/>
            <person name="Yang G."/>
            <person name="Zhang L."/>
            <person name="Yang X."/>
            <person name="Zhao S."/>
            <person name="Ji Z."/>
            <person name="Zhou Q."/>
            <person name="Hu M."/>
            <person name="Wang Y."/>
            <person name="Chen M."/>
            <person name="Xu Y."/>
            <person name="Jin H."/>
            <person name="Xiao X."/>
            <person name="Hu G."/>
            <person name="Bao F."/>
            <person name="Hu Y."/>
            <person name="Wan P."/>
            <person name="Li L."/>
            <person name="Deng X."/>
            <person name="Kuang T."/>
            <person name="Xiang C."/>
            <person name="Zhu J.K."/>
            <person name="Oliver M.J."/>
            <person name="He Y."/>
        </authorList>
    </citation>
    <scope>NUCLEOTIDE SEQUENCE [LARGE SCALE GENOMIC DNA]</scope>
    <source>
        <strain evidence="2">cv. XS01</strain>
    </source>
</reference>
<dbReference type="EMBL" id="KV012835">
    <property type="protein sequence ID" value="KZV24346.1"/>
    <property type="molecule type" value="Genomic_DNA"/>
</dbReference>
<protein>
    <submittedName>
        <fullName evidence="1">Uncharacterized protein</fullName>
    </submittedName>
</protein>
<organism evidence="1 2">
    <name type="scientific">Dorcoceras hygrometricum</name>
    <dbReference type="NCBI Taxonomy" id="472368"/>
    <lineage>
        <taxon>Eukaryota</taxon>
        <taxon>Viridiplantae</taxon>
        <taxon>Streptophyta</taxon>
        <taxon>Embryophyta</taxon>
        <taxon>Tracheophyta</taxon>
        <taxon>Spermatophyta</taxon>
        <taxon>Magnoliopsida</taxon>
        <taxon>eudicotyledons</taxon>
        <taxon>Gunneridae</taxon>
        <taxon>Pentapetalae</taxon>
        <taxon>asterids</taxon>
        <taxon>lamiids</taxon>
        <taxon>Lamiales</taxon>
        <taxon>Gesneriaceae</taxon>
        <taxon>Didymocarpoideae</taxon>
        <taxon>Trichosporeae</taxon>
        <taxon>Loxocarpinae</taxon>
        <taxon>Dorcoceras</taxon>
    </lineage>
</organism>
<evidence type="ECO:0000313" key="2">
    <source>
        <dbReference type="Proteomes" id="UP000250235"/>
    </source>
</evidence>